<evidence type="ECO:0000256" key="5">
    <source>
        <dbReference type="ARBA" id="ARBA00022824"/>
    </source>
</evidence>
<feature type="region of interest" description="Disordered" evidence="11">
    <location>
        <begin position="189"/>
        <end position="213"/>
    </location>
</feature>
<keyword evidence="4 10" id="KW-0812">Transmembrane</keyword>
<dbReference type="Pfam" id="PF04161">
    <property type="entry name" value="Arv1"/>
    <property type="match status" value="1"/>
</dbReference>
<dbReference type="GO" id="GO:0006665">
    <property type="term" value="P:sphingolipid metabolic process"/>
    <property type="evidence" value="ECO:0007669"/>
    <property type="project" value="UniProtKB-UniRule"/>
</dbReference>
<proteinExistence type="inferred from homology"/>
<keyword evidence="13" id="KW-1185">Reference proteome</keyword>
<comment type="similarity">
    <text evidence="2 10">Belongs to the ARV1 family.</text>
</comment>
<evidence type="ECO:0000256" key="9">
    <source>
        <dbReference type="ARBA" id="ARBA00023136"/>
    </source>
</evidence>
<evidence type="ECO:0000256" key="4">
    <source>
        <dbReference type="ARBA" id="ARBA00022692"/>
    </source>
</evidence>
<evidence type="ECO:0000256" key="1">
    <source>
        <dbReference type="ARBA" id="ARBA00004477"/>
    </source>
</evidence>
<organism evidence="12 13">
    <name type="scientific">Filobasidium floriforme</name>
    <dbReference type="NCBI Taxonomy" id="5210"/>
    <lineage>
        <taxon>Eukaryota</taxon>
        <taxon>Fungi</taxon>
        <taxon>Dikarya</taxon>
        <taxon>Basidiomycota</taxon>
        <taxon>Agaricomycotina</taxon>
        <taxon>Tremellomycetes</taxon>
        <taxon>Filobasidiales</taxon>
        <taxon>Filobasidiaceae</taxon>
        <taxon>Filobasidium</taxon>
    </lineage>
</organism>
<keyword evidence="10" id="KW-0333">Golgi apparatus</keyword>
<reference evidence="12" key="1">
    <citation type="submission" date="2020-04" db="EMBL/GenBank/DDBJ databases">
        <title>Analysis of mating type loci in Filobasidium floriforme.</title>
        <authorList>
            <person name="Nowrousian M."/>
        </authorList>
    </citation>
    <scope>NUCLEOTIDE SEQUENCE</scope>
    <source>
        <strain evidence="12">CBS 6242</strain>
    </source>
</reference>
<dbReference type="EMBL" id="JABELV010000020">
    <property type="protein sequence ID" value="KAG7563121.1"/>
    <property type="molecule type" value="Genomic_DNA"/>
</dbReference>
<evidence type="ECO:0000256" key="8">
    <source>
        <dbReference type="ARBA" id="ARBA00023098"/>
    </source>
</evidence>
<dbReference type="AlphaFoldDB" id="A0A8K0JPZ0"/>
<evidence type="ECO:0000256" key="6">
    <source>
        <dbReference type="ARBA" id="ARBA00022989"/>
    </source>
</evidence>
<evidence type="ECO:0000256" key="7">
    <source>
        <dbReference type="ARBA" id="ARBA00023055"/>
    </source>
</evidence>
<comment type="function">
    <text evidence="10">Mediator of sterol homeostasis involved in sterol uptake, trafficking and distribution into membranes.</text>
</comment>
<keyword evidence="3 10" id="KW-0813">Transport</keyword>
<keyword evidence="10" id="KW-0746">Sphingolipid metabolism</keyword>
<sequence>MPICVHCDYPAQAVYTVYQSVRNTRLELCARCSRFTDPLIEHPLVLILLDLVLLKPRVFRHLVFNRNAPPRRAGAGKERDTEGRRVSRGGEKEVDRSRIIWQTILRLGLIVTLVESLVLYRQTYPSAIPGGRNDEDGSPVFIGDVWLEELGKLLTVGMVTLVGNIGQHLTTTWISYMFLRRIGWLPQRSGHTSGGKPNEIAGKKTGSAGGTLGWGKDGRRRDFRVPMISLTLLYASVLPLCLHLVLLVWPPIIASHPDSFLYIPRSLPLPTWLEPLATTMQREKIDEMWISTHLLSGMSSGLALRVLLPTRPWATMVAVLGGWIVKAGVHAGLTMSVS</sequence>
<name>A0A8K0JPZ0_9TREE</name>
<keyword evidence="9 10" id="KW-0472">Membrane</keyword>
<evidence type="ECO:0000313" key="12">
    <source>
        <dbReference type="EMBL" id="KAG7563121.1"/>
    </source>
</evidence>
<comment type="function">
    <text evidence="10">Regulates also the sphingolipid metabolism.</text>
</comment>
<dbReference type="Proteomes" id="UP000812966">
    <property type="component" value="Unassembled WGS sequence"/>
</dbReference>
<keyword evidence="6 10" id="KW-1133">Transmembrane helix</keyword>
<dbReference type="GO" id="GO:0032366">
    <property type="term" value="P:intracellular sterol transport"/>
    <property type="evidence" value="ECO:0007669"/>
    <property type="project" value="UniProtKB-UniRule"/>
</dbReference>
<dbReference type="GO" id="GO:0005789">
    <property type="term" value="C:endoplasmic reticulum membrane"/>
    <property type="evidence" value="ECO:0007669"/>
    <property type="project" value="UniProtKB-SubCell"/>
</dbReference>
<evidence type="ECO:0000256" key="2">
    <source>
        <dbReference type="ARBA" id="ARBA00009187"/>
    </source>
</evidence>
<comment type="caution">
    <text evidence="12">The sequence shown here is derived from an EMBL/GenBank/DDBJ whole genome shotgun (WGS) entry which is preliminary data.</text>
</comment>
<comment type="subcellular location">
    <subcellularLocation>
        <location evidence="1 10">Endoplasmic reticulum membrane</location>
        <topology evidence="1 10">Multi-pass membrane protein</topology>
    </subcellularLocation>
    <subcellularLocation>
        <location evidence="10">Golgi apparatus membrane</location>
        <topology evidence="10">Multi-pass membrane protein</topology>
    </subcellularLocation>
</comment>
<keyword evidence="8 10" id="KW-0443">Lipid metabolism</keyword>
<dbReference type="InterPro" id="IPR007290">
    <property type="entry name" value="Arv1"/>
</dbReference>
<dbReference type="PANTHER" id="PTHR14467">
    <property type="entry name" value="ARV1"/>
    <property type="match status" value="1"/>
</dbReference>
<evidence type="ECO:0000256" key="11">
    <source>
        <dbReference type="SAM" id="MobiDB-lite"/>
    </source>
</evidence>
<dbReference type="GO" id="GO:0000139">
    <property type="term" value="C:Golgi membrane"/>
    <property type="evidence" value="ECO:0007669"/>
    <property type="project" value="UniProtKB-SubCell"/>
</dbReference>
<dbReference type="PANTHER" id="PTHR14467:SF0">
    <property type="entry name" value="PROTEIN ARV1"/>
    <property type="match status" value="1"/>
</dbReference>
<dbReference type="GO" id="GO:0016125">
    <property type="term" value="P:sterol metabolic process"/>
    <property type="evidence" value="ECO:0007669"/>
    <property type="project" value="UniProtKB-UniRule"/>
</dbReference>
<evidence type="ECO:0000313" key="13">
    <source>
        <dbReference type="Proteomes" id="UP000812966"/>
    </source>
</evidence>
<dbReference type="GO" id="GO:0032541">
    <property type="term" value="C:cortical endoplasmic reticulum"/>
    <property type="evidence" value="ECO:0007669"/>
    <property type="project" value="TreeGrafter"/>
</dbReference>
<evidence type="ECO:0000256" key="10">
    <source>
        <dbReference type="RuleBase" id="RU368065"/>
    </source>
</evidence>
<keyword evidence="7 10" id="KW-0445">Lipid transport</keyword>
<protein>
    <recommendedName>
        <fullName evidence="10">Protein ARV</fullName>
    </recommendedName>
</protein>
<keyword evidence="5 10" id="KW-0256">Endoplasmic reticulum</keyword>
<feature type="compositionally biased region" description="Basic and acidic residues" evidence="11">
    <location>
        <begin position="75"/>
        <end position="89"/>
    </location>
</feature>
<evidence type="ECO:0000256" key="3">
    <source>
        <dbReference type="ARBA" id="ARBA00022448"/>
    </source>
</evidence>
<feature type="transmembrane region" description="Helical" evidence="10">
    <location>
        <begin position="228"/>
        <end position="249"/>
    </location>
</feature>
<dbReference type="GO" id="GO:0097036">
    <property type="term" value="P:regulation of plasma membrane sterol distribution"/>
    <property type="evidence" value="ECO:0007669"/>
    <property type="project" value="UniProtKB-UniRule"/>
</dbReference>
<gene>
    <name evidence="12" type="ORF">FFLO_01429</name>
</gene>
<feature type="region of interest" description="Disordered" evidence="11">
    <location>
        <begin position="70"/>
        <end position="89"/>
    </location>
</feature>
<accession>A0A8K0JPZ0</accession>
<comment type="caution">
    <text evidence="10">Lacks conserved residue(s) required for the propagation of feature annotation.</text>
</comment>